<sequence length="124" mass="13674">MMFLKLMKVMTSPVMMLQSSGIRVGLIRAVDVVAVDVVDVYMVAVVDVYMVAVVDVYMVAVDVVDVDVVAVEAVDVVVLEAVDVGCINNKLTSHQRVTMTLIQEIICHHSPPVVLQEYTLDTFY</sequence>
<dbReference type="EMBL" id="JAUZQC010000020">
    <property type="protein sequence ID" value="KAK5853421.1"/>
    <property type="molecule type" value="Genomic_DNA"/>
</dbReference>
<comment type="caution">
    <text evidence="1">The sequence shown here is derived from an EMBL/GenBank/DDBJ whole genome shotgun (WGS) entry which is preliminary data.</text>
</comment>
<evidence type="ECO:0000313" key="1">
    <source>
        <dbReference type="EMBL" id="KAK5853421.1"/>
    </source>
</evidence>
<reference evidence="1 2" key="1">
    <citation type="journal article" date="2023" name="Genes (Basel)">
        <title>Chromosome-Level Genome Assembly and Circadian Gene Repertoire of the Patagonia Blennie Eleginops maclovinus-The Closest Ancestral Proxy of Antarctic Cryonotothenioids.</title>
        <authorList>
            <person name="Cheng C.C."/>
            <person name="Rivera-Colon A.G."/>
            <person name="Minhas B.F."/>
            <person name="Wilson L."/>
            <person name="Rayamajhi N."/>
            <person name="Vargas-Chacoff L."/>
            <person name="Catchen J.M."/>
        </authorList>
    </citation>
    <scope>NUCLEOTIDE SEQUENCE [LARGE SCALE GENOMIC DNA]</scope>
    <source>
        <strain evidence="1">JMC-PN-2008</strain>
    </source>
</reference>
<dbReference type="Proteomes" id="UP001346869">
    <property type="component" value="Unassembled WGS sequence"/>
</dbReference>
<protein>
    <submittedName>
        <fullName evidence="1">Uncharacterized protein</fullName>
    </submittedName>
</protein>
<gene>
    <name evidence="1" type="ORF">PBY51_007205</name>
</gene>
<reference evidence="1 2" key="2">
    <citation type="journal article" date="2023" name="Mol. Biol. Evol.">
        <title>Genomics of Secondarily Temperate Adaptation in the Only Non-Antarctic Icefish.</title>
        <authorList>
            <person name="Rivera-Colon A.G."/>
            <person name="Rayamajhi N."/>
            <person name="Minhas B.F."/>
            <person name="Madrigal G."/>
            <person name="Bilyk K.T."/>
            <person name="Yoon V."/>
            <person name="Hune M."/>
            <person name="Gregory S."/>
            <person name="Cheng C.H.C."/>
            <person name="Catchen J.M."/>
        </authorList>
    </citation>
    <scope>NUCLEOTIDE SEQUENCE [LARGE SCALE GENOMIC DNA]</scope>
    <source>
        <strain evidence="1">JMC-PN-2008</strain>
    </source>
</reference>
<evidence type="ECO:0000313" key="2">
    <source>
        <dbReference type="Proteomes" id="UP001346869"/>
    </source>
</evidence>
<name>A0AAN8A6P3_ELEMC</name>
<proteinExistence type="predicted"/>
<organism evidence="1 2">
    <name type="scientific">Eleginops maclovinus</name>
    <name type="common">Patagonian blennie</name>
    <name type="synonym">Eleginus maclovinus</name>
    <dbReference type="NCBI Taxonomy" id="56733"/>
    <lineage>
        <taxon>Eukaryota</taxon>
        <taxon>Metazoa</taxon>
        <taxon>Chordata</taxon>
        <taxon>Craniata</taxon>
        <taxon>Vertebrata</taxon>
        <taxon>Euteleostomi</taxon>
        <taxon>Actinopterygii</taxon>
        <taxon>Neopterygii</taxon>
        <taxon>Teleostei</taxon>
        <taxon>Neoteleostei</taxon>
        <taxon>Acanthomorphata</taxon>
        <taxon>Eupercaria</taxon>
        <taxon>Perciformes</taxon>
        <taxon>Notothenioidei</taxon>
        <taxon>Eleginopidae</taxon>
        <taxon>Eleginops</taxon>
    </lineage>
</organism>
<accession>A0AAN8A6P3</accession>
<keyword evidence="2" id="KW-1185">Reference proteome</keyword>
<dbReference type="AlphaFoldDB" id="A0AAN8A6P3"/>